<evidence type="ECO:0000256" key="1">
    <source>
        <dbReference type="ARBA" id="ARBA00009410"/>
    </source>
</evidence>
<keyword evidence="5" id="KW-1185">Reference proteome</keyword>
<dbReference type="EC" id="1.-.-.-" evidence="4"/>
<proteinExistence type="inferred from homology"/>
<evidence type="ECO:0000256" key="2">
    <source>
        <dbReference type="ARBA" id="ARBA00023002"/>
    </source>
</evidence>
<dbReference type="Proteomes" id="UP001623232">
    <property type="component" value="Chromosome"/>
</dbReference>
<dbReference type="PANTHER" id="PTHR13847">
    <property type="entry name" value="SARCOSINE DEHYDROGENASE-RELATED"/>
    <property type="match status" value="1"/>
</dbReference>
<dbReference type="InterPro" id="IPR006076">
    <property type="entry name" value="FAD-dep_OxRdtase"/>
</dbReference>
<comment type="similarity">
    <text evidence="1">Belongs to the DadA oxidoreductase family.</text>
</comment>
<evidence type="ECO:0000313" key="5">
    <source>
        <dbReference type="Proteomes" id="UP001623232"/>
    </source>
</evidence>
<dbReference type="SUPFAM" id="SSF51905">
    <property type="entry name" value="FAD/NAD(P)-binding domain"/>
    <property type="match status" value="1"/>
</dbReference>
<dbReference type="EMBL" id="CP123584">
    <property type="protein sequence ID" value="WZK88426.1"/>
    <property type="molecule type" value="Genomic_DNA"/>
</dbReference>
<accession>A0ABZ2XQP9</accession>
<dbReference type="PANTHER" id="PTHR13847:SF280">
    <property type="entry name" value="D-AMINO ACID DEHYDROGENASE"/>
    <property type="match status" value="1"/>
</dbReference>
<protein>
    <submittedName>
        <fullName evidence="4">FAD-binding oxidoreductase</fullName>
        <ecNumber evidence="4">1.-.-.-</ecNumber>
    </submittedName>
</protein>
<evidence type="ECO:0000259" key="3">
    <source>
        <dbReference type="Pfam" id="PF01266"/>
    </source>
</evidence>
<dbReference type="GO" id="GO:0016491">
    <property type="term" value="F:oxidoreductase activity"/>
    <property type="evidence" value="ECO:0007669"/>
    <property type="project" value="UniProtKB-KW"/>
</dbReference>
<name>A0ABZ2XQP9_9RHOB</name>
<dbReference type="RefSeq" id="WP_406645812.1">
    <property type="nucleotide sequence ID" value="NZ_CP123584.1"/>
</dbReference>
<evidence type="ECO:0000313" key="4">
    <source>
        <dbReference type="EMBL" id="WZK88426.1"/>
    </source>
</evidence>
<feature type="domain" description="FAD dependent oxidoreductase" evidence="3">
    <location>
        <begin position="20"/>
        <end position="412"/>
    </location>
</feature>
<organism evidence="4 5">
    <name type="scientific">Aliisedimentitalea scapharcae</name>
    <dbReference type="NCBI Taxonomy" id="1524259"/>
    <lineage>
        <taxon>Bacteria</taxon>
        <taxon>Pseudomonadati</taxon>
        <taxon>Pseudomonadota</taxon>
        <taxon>Alphaproteobacteria</taxon>
        <taxon>Rhodobacterales</taxon>
        <taxon>Roseobacteraceae</taxon>
        <taxon>Aliisedimentitalea</taxon>
    </lineage>
</organism>
<dbReference type="InterPro" id="IPR036188">
    <property type="entry name" value="FAD/NAD-bd_sf"/>
</dbReference>
<dbReference type="Gene3D" id="3.50.50.60">
    <property type="entry name" value="FAD/NAD(P)-binding domain"/>
    <property type="match status" value="3"/>
</dbReference>
<sequence>MPGPAPTPFKSDLALPKSTDVVVIGGGIIGVSTALELSERGLSVLLCEKGQIAGEQSSRNWGWVRISRRDPREIPLMAEALRIWDGLDARIDGNTGYRRSGILFTADTERKAAWLESWAEHLGPFDLEARMVRGGEMDALMPGHQMKVQSALYTPVDGRAEPQWAAPAIAEGARAQGATIMTNCAVRSLDFQGGKLAGVVTERGRVACSAVVVAGGAWSRLFCGNAGLQLPQLKVLNTVMRSAPVQGPEAAVWANGFAMRKRVDGGYTVAAGTENIVDLVPDSFRLGLRFLPAFQAEWRSLRFRLSGRWREEAAQARSWSPDQVTDFETCRVLDPAPSQKVLRSGWAAARRAFPVLNGVDVVQSWAGMIDVTPDAIPVISEVEHVPGLFLSTGYSGHGFGLGPAAGCLTADLVMGTKPIVDPHAFRLSRFTDGTKVRPFAGI</sequence>
<keyword evidence="2 4" id="KW-0560">Oxidoreductase</keyword>
<gene>
    <name evidence="4" type="ORF">QEZ52_17755</name>
</gene>
<dbReference type="Pfam" id="PF01266">
    <property type="entry name" value="DAO"/>
    <property type="match status" value="1"/>
</dbReference>
<reference evidence="4 5" key="1">
    <citation type="submission" date="2023-04" db="EMBL/GenBank/DDBJ databases">
        <title>Complete genome sequence of Alisedimentitalea scapharcae.</title>
        <authorList>
            <person name="Rong J.-C."/>
            <person name="Yi M.-L."/>
            <person name="Zhao Q."/>
        </authorList>
    </citation>
    <scope>NUCLEOTIDE SEQUENCE [LARGE SCALE GENOMIC DNA]</scope>
    <source>
        <strain evidence="4 5">KCTC 42119</strain>
    </source>
</reference>
<dbReference type="Gene3D" id="3.30.9.10">
    <property type="entry name" value="D-Amino Acid Oxidase, subunit A, domain 2"/>
    <property type="match status" value="1"/>
</dbReference>